<evidence type="ECO:0000313" key="1">
    <source>
        <dbReference type="EMBL" id="EHJ14146.1"/>
    </source>
</evidence>
<sequence>MCYALANTPYNITIEKYISLLIQESLENKDKNKSKTLEYEAWEEKLNQLINPSIDVNII</sequence>
<evidence type="ECO:0000313" key="2">
    <source>
        <dbReference type="Proteomes" id="UP000003477"/>
    </source>
</evidence>
<proteinExistence type="predicted"/>
<name>G5J0Z3_CROWT</name>
<gene>
    <name evidence="1" type="ORF">CWATWH0003_1182</name>
</gene>
<dbReference type="RefSeq" id="WP_007309655.1">
    <property type="nucleotide sequence ID" value="NZ_AESD01000187.1"/>
</dbReference>
<dbReference type="Proteomes" id="UP000003477">
    <property type="component" value="Unassembled WGS sequence"/>
</dbReference>
<dbReference type="GeneID" id="88765017"/>
<comment type="caution">
    <text evidence="1">The sequence shown here is derived from an EMBL/GenBank/DDBJ whole genome shotgun (WGS) entry which is preliminary data.</text>
</comment>
<dbReference type="EMBL" id="AESD01000187">
    <property type="protein sequence ID" value="EHJ14146.1"/>
    <property type="molecule type" value="Genomic_DNA"/>
</dbReference>
<reference evidence="1 2" key="1">
    <citation type="journal article" date="2011" name="Front. Microbiol.">
        <title>Two Strains of Crocosphaera watsonii with Highly Conserved Genomes are Distinguished by Strain-Specific Features.</title>
        <authorList>
            <person name="Bench S.R."/>
            <person name="Ilikchyan I.N."/>
            <person name="Tripp H.J."/>
            <person name="Zehr J.P."/>
        </authorList>
    </citation>
    <scope>NUCLEOTIDE SEQUENCE [LARGE SCALE GENOMIC DNA]</scope>
    <source>
        <strain evidence="1 2">WH 0003</strain>
    </source>
</reference>
<dbReference type="PATRIC" id="fig|423471.3.peg.1092"/>
<dbReference type="AlphaFoldDB" id="G5J0Z3"/>
<accession>G5J0Z3</accession>
<organism evidence="1 2">
    <name type="scientific">Crocosphaera watsonii WH 0003</name>
    <dbReference type="NCBI Taxonomy" id="423471"/>
    <lineage>
        <taxon>Bacteria</taxon>
        <taxon>Bacillati</taxon>
        <taxon>Cyanobacteriota</taxon>
        <taxon>Cyanophyceae</taxon>
        <taxon>Oscillatoriophycideae</taxon>
        <taxon>Chroococcales</taxon>
        <taxon>Aphanothecaceae</taxon>
        <taxon>Crocosphaera</taxon>
    </lineage>
</organism>
<protein>
    <submittedName>
        <fullName evidence="1">Uncharacterized protein</fullName>
    </submittedName>
</protein>